<keyword evidence="2" id="KW-1185">Reference proteome</keyword>
<proteinExistence type="predicted"/>
<gene>
    <name evidence="1" type="ORF">PR048_013355</name>
</gene>
<accession>A0ABQ9HSQ0</accession>
<dbReference type="Proteomes" id="UP001159363">
    <property type="component" value="Chromosome X"/>
</dbReference>
<organism evidence="1 2">
    <name type="scientific">Dryococelus australis</name>
    <dbReference type="NCBI Taxonomy" id="614101"/>
    <lineage>
        <taxon>Eukaryota</taxon>
        <taxon>Metazoa</taxon>
        <taxon>Ecdysozoa</taxon>
        <taxon>Arthropoda</taxon>
        <taxon>Hexapoda</taxon>
        <taxon>Insecta</taxon>
        <taxon>Pterygota</taxon>
        <taxon>Neoptera</taxon>
        <taxon>Polyneoptera</taxon>
        <taxon>Phasmatodea</taxon>
        <taxon>Verophasmatodea</taxon>
        <taxon>Anareolatae</taxon>
        <taxon>Phasmatidae</taxon>
        <taxon>Eurycanthinae</taxon>
        <taxon>Dryococelus</taxon>
    </lineage>
</organism>
<dbReference type="EMBL" id="JARBHB010000004">
    <property type="protein sequence ID" value="KAJ8887140.1"/>
    <property type="molecule type" value="Genomic_DNA"/>
</dbReference>
<sequence length="359" mass="40911">MDVAEVGYAATTQRWCTKSILQSRDKAGRVFGMPQCGKENNRSERDGVVLTFPVPGHTYIPPDMVFRVIKKIDTIVTPEDYYNLFREHSHLLRPVEYYNACDWKSTAEYIKETCTSETREIERCGKFLCNHYGSEWRNITVLNWFKSVLDNTTAGEVEDDEDNDMMKDNDLVPENFKSLQLSNNIDTMLMVSGAWLSEVSMKQYRNPRAEEIGYPGENPPICDIVWLCLSIRELLAVELPGMIEYSSWTKRASCGQLGLCRTGMAILALGSAGCLYASRHDWTARGRHLHLERPIAICSCWPERVAVRSYQNNVASSIAEIDLVAAAFGRGFVWPPSPRAMDSIMHREHWDHFRSYTAG</sequence>
<reference evidence="1 2" key="1">
    <citation type="submission" date="2023-02" db="EMBL/GenBank/DDBJ databases">
        <title>LHISI_Scaffold_Assembly.</title>
        <authorList>
            <person name="Stuart O.P."/>
            <person name="Cleave R."/>
            <person name="Magrath M.J.L."/>
            <person name="Mikheyev A.S."/>
        </authorList>
    </citation>
    <scope>NUCLEOTIDE SEQUENCE [LARGE SCALE GENOMIC DNA]</scope>
    <source>
        <strain evidence="1">Daus_M_001</strain>
        <tissue evidence="1">Leg muscle</tissue>
    </source>
</reference>
<comment type="caution">
    <text evidence="1">The sequence shown here is derived from an EMBL/GenBank/DDBJ whole genome shotgun (WGS) entry which is preliminary data.</text>
</comment>
<name>A0ABQ9HSQ0_9NEOP</name>
<protein>
    <submittedName>
        <fullName evidence="1">Uncharacterized protein</fullName>
    </submittedName>
</protein>
<evidence type="ECO:0000313" key="1">
    <source>
        <dbReference type="EMBL" id="KAJ8887140.1"/>
    </source>
</evidence>
<evidence type="ECO:0000313" key="2">
    <source>
        <dbReference type="Proteomes" id="UP001159363"/>
    </source>
</evidence>